<comment type="caution">
    <text evidence="1">The sequence shown here is derived from an EMBL/GenBank/DDBJ whole genome shotgun (WGS) entry which is preliminary data.</text>
</comment>
<dbReference type="Proteomes" id="UP000308632">
    <property type="component" value="Unassembled WGS sequence"/>
</dbReference>
<evidence type="ECO:0000313" key="1">
    <source>
        <dbReference type="EMBL" id="TKS96044.1"/>
    </source>
</evidence>
<organism evidence="1 2">
    <name type="scientific">Streptomyces galbus</name>
    <dbReference type="NCBI Taxonomy" id="33898"/>
    <lineage>
        <taxon>Bacteria</taxon>
        <taxon>Bacillati</taxon>
        <taxon>Actinomycetota</taxon>
        <taxon>Actinomycetes</taxon>
        <taxon>Kitasatosporales</taxon>
        <taxon>Streptomycetaceae</taxon>
        <taxon>Streptomyces</taxon>
    </lineage>
</organism>
<dbReference type="EMBL" id="SZPR01000043">
    <property type="protein sequence ID" value="TKS96044.1"/>
    <property type="molecule type" value="Genomic_DNA"/>
</dbReference>
<evidence type="ECO:0000313" key="2">
    <source>
        <dbReference type="Proteomes" id="UP000308632"/>
    </source>
</evidence>
<proteinExistence type="predicted"/>
<protein>
    <submittedName>
        <fullName evidence="1">Uncharacterized protein</fullName>
    </submittedName>
</protein>
<accession>A0A4U5W3R3</accession>
<reference evidence="1 2" key="1">
    <citation type="submission" date="2019-04" db="EMBL/GenBank/DDBJ databases">
        <title>Streptomyces lasaliensis sp.nov., an Actinomycete isolated from soil which produces the polyether antibiotic lasalocid.</title>
        <authorList>
            <person name="Erwin G."/>
            <person name="Haber C."/>
        </authorList>
    </citation>
    <scope>NUCLEOTIDE SEQUENCE [LARGE SCALE GENOMIC DNA]</scope>
    <source>
        <strain evidence="1 2">DSM 40089</strain>
    </source>
</reference>
<gene>
    <name evidence="1" type="ORF">E4U92_34820</name>
</gene>
<name>A0A4U5W3R3_STRGB</name>
<dbReference type="RefSeq" id="WP_137304455.1">
    <property type="nucleotide sequence ID" value="NZ_BMVD01000019.1"/>
</dbReference>
<dbReference type="AlphaFoldDB" id="A0A4U5W3R3"/>
<sequence length="128" mass="13654">MPLARRSLIQAVADRVGWRRACDTTTEVEAVLTEQSETAYSVAADHVQLATAKTVDASHVQPGVLAVRRRILADVVYLEALLIGAHNSGLSAELIERLEDAARHGHELTVLLADAARCTTTAPTGSSN</sequence>